<dbReference type="InterPro" id="IPR053172">
    <property type="entry name" value="Tn903_transposase"/>
</dbReference>
<dbReference type="PATRIC" id="fig|442562.3.peg.2588"/>
<dbReference type="Proteomes" id="UP000019666">
    <property type="component" value="Unassembled WGS sequence"/>
</dbReference>
<gene>
    <name evidence="2" type="ORF">Rumeso_02626</name>
</gene>
<evidence type="ECO:0000313" key="3">
    <source>
        <dbReference type="Proteomes" id="UP000019666"/>
    </source>
</evidence>
<evidence type="ECO:0000259" key="1">
    <source>
        <dbReference type="Pfam" id="PF13737"/>
    </source>
</evidence>
<sequence length="310" mass="34842">MSKPPPTRYRTTNWSSYNAALRRRGSLLIWLDREMEWLASPSGRPGRPETFSDVAIQFCLSIKVLFGLALRQTIGMVASLLRLAGLNWPVPDYSTLCRRQKTVTIQIPSRRSGGSLNLLVDSTGVKMRGDGEWQVRKHGPGRRRQWRKVHLAMDVATGDIRAVEFTSSREGDSPVLPDLLEQIPSDQAIGTVTADGAYDTRTCHAAIAGRGGTAVIPIRKNGRPWKEDCPAARARNENLRSSRHFGRAFWKRLTGYHARSRIEAQMLRLKAFGERIASRDPDRQTAEIHTRIALMNRFSALGRAEIMRAD</sequence>
<dbReference type="HOGENOM" id="CLU_062982_1_1_5"/>
<name>A0A017HPZ6_9RHOB</name>
<dbReference type="RefSeq" id="WP_037277567.1">
    <property type="nucleotide sequence ID" value="NZ_KK088522.1"/>
</dbReference>
<dbReference type="OrthoDB" id="8451553at2"/>
<evidence type="ECO:0000313" key="2">
    <source>
        <dbReference type="EMBL" id="EYD75844.1"/>
    </source>
</evidence>
<dbReference type="AlphaFoldDB" id="A0A017HPZ6"/>
<comment type="caution">
    <text evidence="2">The sequence shown here is derived from an EMBL/GenBank/DDBJ whole genome shotgun (WGS) entry which is preliminary data.</text>
</comment>
<dbReference type="PANTHER" id="PTHR34631">
    <property type="match status" value="1"/>
</dbReference>
<protein>
    <submittedName>
        <fullName evidence="2">Mobile element protein</fullName>
    </submittedName>
</protein>
<proteinExistence type="predicted"/>
<keyword evidence="3" id="KW-1185">Reference proteome</keyword>
<reference evidence="2 3" key="1">
    <citation type="submission" date="2013-02" db="EMBL/GenBank/DDBJ databases">
        <authorList>
            <person name="Fiebig A."/>
            <person name="Goeker M."/>
            <person name="Klenk H.-P.P."/>
        </authorList>
    </citation>
    <scope>NUCLEOTIDE SEQUENCE [LARGE SCALE GENOMIC DNA]</scope>
    <source>
        <strain evidence="2 3">DSM 19309</strain>
    </source>
</reference>
<dbReference type="PANTHER" id="PTHR34631:SF3">
    <property type="entry name" value="ISSOD12 TRANSPOSASE TNPA_ISSOD12"/>
    <property type="match status" value="1"/>
</dbReference>
<accession>A0A017HPZ6</accession>
<dbReference type="NCBIfam" id="NF033579">
    <property type="entry name" value="transpos_IS5_2"/>
    <property type="match status" value="1"/>
</dbReference>
<feature type="domain" description="Transposase DDE" evidence="1">
    <location>
        <begin position="23"/>
        <end position="129"/>
    </location>
</feature>
<dbReference type="InterPro" id="IPR025668">
    <property type="entry name" value="Tnp_DDE_dom"/>
</dbReference>
<dbReference type="EMBL" id="AOSK01000065">
    <property type="protein sequence ID" value="EYD75844.1"/>
    <property type="molecule type" value="Genomic_DNA"/>
</dbReference>
<organism evidence="2 3">
    <name type="scientific">Rubellimicrobium mesophilum DSM 19309</name>
    <dbReference type="NCBI Taxonomy" id="442562"/>
    <lineage>
        <taxon>Bacteria</taxon>
        <taxon>Pseudomonadati</taxon>
        <taxon>Pseudomonadota</taxon>
        <taxon>Alphaproteobacteria</taxon>
        <taxon>Rhodobacterales</taxon>
        <taxon>Roseobacteraceae</taxon>
        <taxon>Rubellimicrobium</taxon>
    </lineage>
</organism>
<dbReference type="Pfam" id="PF13737">
    <property type="entry name" value="DDE_Tnp_1_5"/>
    <property type="match status" value="1"/>
</dbReference>
<dbReference type="InterPro" id="IPR053520">
    <property type="entry name" value="Transposase_Tn903"/>
</dbReference>